<feature type="non-terminal residue" evidence="10">
    <location>
        <position position="1"/>
    </location>
</feature>
<evidence type="ECO:0000256" key="5">
    <source>
        <dbReference type="ARBA" id="ARBA00022801"/>
    </source>
</evidence>
<evidence type="ECO:0000256" key="4">
    <source>
        <dbReference type="ARBA" id="ARBA00022722"/>
    </source>
</evidence>
<feature type="compositionally biased region" description="Basic and acidic residues" evidence="8">
    <location>
        <begin position="165"/>
        <end position="175"/>
    </location>
</feature>
<evidence type="ECO:0000256" key="1">
    <source>
        <dbReference type="ARBA" id="ARBA00004123"/>
    </source>
</evidence>
<feature type="compositionally biased region" description="Basic and acidic residues" evidence="8">
    <location>
        <begin position="103"/>
        <end position="112"/>
    </location>
</feature>
<dbReference type="EMBL" id="VZTO01022479">
    <property type="protein sequence ID" value="NXT27624.1"/>
    <property type="molecule type" value="Genomic_DNA"/>
</dbReference>
<dbReference type="AlphaFoldDB" id="A0A7L3B8K7"/>
<feature type="compositionally biased region" description="Polar residues" evidence="8">
    <location>
        <begin position="65"/>
        <end position="78"/>
    </location>
</feature>
<evidence type="ECO:0000256" key="2">
    <source>
        <dbReference type="ARBA" id="ARBA00010489"/>
    </source>
</evidence>
<dbReference type="Gene3D" id="3.30.420.10">
    <property type="entry name" value="Ribonuclease H-like superfamily/Ribonuclease H"/>
    <property type="match status" value="1"/>
</dbReference>
<evidence type="ECO:0000313" key="11">
    <source>
        <dbReference type="Proteomes" id="UP000536260"/>
    </source>
</evidence>
<dbReference type="InterPro" id="IPR037431">
    <property type="entry name" value="REX4_DEDDh_dom"/>
</dbReference>
<feature type="non-terminal residue" evidence="10">
    <location>
        <position position="373"/>
    </location>
</feature>
<dbReference type="InterPro" id="IPR036397">
    <property type="entry name" value="RNaseH_sf"/>
</dbReference>
<keyword evidence="7" id="KW-0539">Nucleus</keyword>
<dbReference type="PANTHER" id="PTHR12801">
    <property type="entry name" value="RNA EXONUCLEASE REXO1 / RECO3 FAMILY MEMBER-RELATED"/>
    <property type="match status" value="1"/>
</dbReference>
<dbReference type="FunFam" id="3.30.420.10:FF:000007">
    <property type="entry name" value="Interferon-stimulated exonuclease gene 20"/>
    <property type="match status" value="1"/>
</dbReference>
<dbReference type="SMART" id="SM00479">
    <property type="entry name" value="EXOIII"/>
    <property type="match status" value="1"/>
</dbReference>
<dbReference type="GO" id="GO:0008408">
    <property type="term" value="F:3'-5' exonuclease activity"/>
    <property type="evidence" value="ECO:0007669"/>
    <property type="project" value="InterPro"/>
</dbReference>
<dbReference type="Pfam" id="PF00929">
    <property type="entry name" value="RNase_T"/>
    <property type="match status" value="1"/>
</dbReference>
<dbReference type="CDD" id="cd06144">
    <property type="entry name" value="REX4_like"/>
    <property type="match status" value="1"/>
</dbReference>
<comment type="similarity">
    <text evidence="2">Belongs to the REXO4 family.</text>
</comment>
<dbReference type="SUPFAM" id="SSF53098">
    <property type="entry name" value="Ribonuclease H-like"/>
    <property type="match status" value="1"/>
</dbReference>
<organism evidence="10 11">
    <name type="scientific">Syrrhaptes paradoxus</name>
    <name type="common">Pallas's sandgrouse</name>
    <dbReference type="NCBI Taxonomy" id="302527"/>
    <lineage>
        <taxon>Eukaryota</taxon>
        <taxon>Metazoa</taxon>
        <taxon>Chordata</taxon>
        <taxon>Craniata</taxon>
        <taxon>Vertebrata</taxon>
        <taxon>Euteleostomi</taxon>
        <taxon>Archelosauria</taxon>
        <taxon>Archosauria</taxon>
        <taxon>Dinosauria</taxon>
        <taxon>Saurischia</taxon>
        <taxon>Theropoda</taxon>
        <taxon>Coelurosauria</taxon>
        <taxon>Aves</taxon>
        <taxon>Neognathae</taxon>
        <taxon>Neoaves</taxon>
        <taxon>Columbimorphae</taxon>
        <taxon>Pterocliformes</taxon>
        <taxon>Pteroclidae</taxon>
        <taxon>Syrrhaptes</taxon>
    </lineage>
</organism>
<evidence type="ECO:0000256" key="6">
    <source>
        <dbReference type="ARBA" id="ARBA00022839"/>
    </source>
</evidence>
<reference evidence="10 11" key="1">
    <citation type="submission" date="2019-09" db="EMBL/GenBank/DDBJ databases">
        <title>Bird 10,000 Genomes (B10K) Project - Family phase.</title>
        <authorList>
            <person name="Zhang G."/>
        </authorList>
    </citation>
    <scope>NUCLEOTIDE SEQUENCE [LARGE SCALE GENOMIC DNA]</scope>
    <source>
        <strain evidence="10">B10K-DU-003-42</strain>
        <tissue evidence="10">Mixed tissue sample</tissue>
    </source>
</reference>
<dbReference type="PANTHER" id="PTHR12801:SF158">
    <property type="entry name" value="RNA EXONUCLEASE 4"/>
    <property type="match status" value="1"/>
</dbReference>
<dbReference type="InterPro" id="IPR013520">
    <property type="entry name" value="Ribonucl_H"/>
</dbReference>
<dbReference type="GO" id="GO:0006308">
    <property type="term" value="P:DNA catabolic process"/>
    <property type="evidence" value="ECO:0007669"/>
    <property type="project" value="TreeGrafter"/>
</dbReference>
<gene>
    <name evidence="10" type="primary">Rexo4</name>
    <name evidence="10" type="ORF">SYRPAR_R11921</name>
</gene>
<evidence type="ECO:0000259" key="9">
    <source>
        <dbReference type="SMART" id="SM00479"/>
    </source>
</evidence>
<dbReference type="InterPro" id="IPR012337">
    <property type="entry name" value="RNaseH-like_sf"/>
</dbReference>
<sequence length="373" mass="41070">PGPSPEAGRKGRRRRRRRKVRRGRGEAAAGGEAVQGPATAAAAPPRSPREFSSNWRALQELLKQKANSSNEAPSTCQTDTKKKHPLKAGSSQEIPALNGVKAKSPDKRDNGSAKDSPPLAKTKSKSVAADKNLNGTKSDGKGCKEKKKNGNILKEKVDIKHKRRKAEEHAEQQPKEADIWFDDVDPKDIEAAIGPEAAKIARRNLGLETDASEQSVEQVLVKEKASEGLTRAVAMDCEMVGVGPKGEDSIVARVSIVNQFGKCIYDKYVKPTEEVTDYRTAVSGIRPENINTGEDFKTVQKEVADILNGRILVGHALRNDLKVLFLDHPKKKIRDTQKYKPFRQRVKNGRPSLKLLCERLLNVQVQTSEHCSV</sequence>
<dbReference type="InterPro" id="IPR047021">
    <property type="entry name" value="REXO1/3/4-like"/>
</dbReference>
<feature type="compositionally biased region" description="Low complexity" evidence="8">
    <location>
        <begin position="26"/>
        <end position="44"/>
    </location>
</feature>
<accession>A0A7L3B8K7</accession>
<name>A0A7L3B8K7_9AVES</name>
<keyword evidence="11" id="KW-1185">Reference proteome</keyword>
<dbReference type="GO" id="GO:0003676">
    <property type="term" value="F:nucleic acid binding"/>
    <property type="evidence" value="ECO:0007669"/>
    <property type="project" value="InterPro"/>
</dbReference>
<feature type="compositionally biased region" description="Basic residues" evidence="8">
    <location>
        <begin position="10"/>
        <end position="22"/>
    </location>
</feature>
<keyword evidence="4" id="KW-0540">Nuclease</keyword>
<evidence type="ECO:0000256" key="3">
    <source>
        <dbReference type="ARBA" id="ARBA00016937"/>
    </source>
</evidence>
<evidence type="ECO:0000256" key="8">
    <source>
        <dbReference type="SAM" id="MobiDB-lite"/>
    </source>
</evidence>
<comment type="caution">
    <text evidence="10">The sequence shown here is derived from an EMBL/GenBank/DDBJ whole genome shotgun (WGS) entry which is preliminary data.</text>
</comment>
<keyword evidence="6 10" id="KW-0269">Exonuclease</keyword>
<evidence type="ECO:0000256" key="7">
    <source>
        <dbReference type="ARBA" id="ARBA00023242"/>
    </source>
</evidence>
<feature type="domain" description="Exonuclease" evidence="9">
    <location>
        <begin position="231"/>
        <end position="373"/>
    </location>
</feature>
<protein>
    <recommendedName>
        <fullName evidence="3">RNA exonuclease 4</fullName>
    </recommendedName>
</protein>
<dbReference type="GO" id="GO:0005730">
    <property type="term" value="C:nucleolus"/>
    <property type="evidence" value="ECO:0007669"/>
    <property type="project" value="UniProtKB-ARBA"/>
</dbReference>
<dbReference type="GO" id="GO:0006364">
    <property type="term" value="P:rRNA processing"/>
    <property type="evidence" value="ECO:0007669"/>
    <property type="project" value="InterPro"/>
</dbReference>
<evidence type="ECO:0000313" key="10">
    <source>
        <dbReference type="EMBL" id="NXT27624.1"/>
    </source>
</evidence>
<proteinExistence type="inferred from homology"/>
<feature type="region of interest" description="Disordered" evidence="8">
    <location>
        <begin position="1"/>
        <end position="175"/>
    </location>
</feature>
<dbReference type="Proteomes" id="UP000536260">
    <property type="component" value="Unassembled WGS sequence"/>
</dbReference>
<comment type="subcellular location">
    <subcellularLocation>
        <location evidence="1">Nucleus</location>
    </subcellularLocation>
</comment>
<keyword evidence="5" id="KW-0378">Hydrolase</keyword>